<dbReference type="PANTHER" id="PTHR12121">
    <property type="entry name" value="CARBON CATABOLITE REPRESSOR PROTEIN 4"/>
    <property type="match status" value="1"/>
</dbReference>
<dbReference type="Pfam" id="PF03372">
    <property type="entry name" value="Exo_endo_phos"/>
    <property type="match status" value="1"/>
</dbReference>
<keyword evidence="2" id="KW-0540">Nuclease</keyword>
<evidence type="ECO:0000259" key="1">
    <source>
        <dbReference type="Pfam" id="PF03372"/>
    </source>
</evidence>
<dbReference type="OrthoDB" id="9793162at2"/>
<name>A0A2M9D621_9MICO</name>
<keyword evidence="3" id="KW-1185">Reference proteome</keyword>
<dbReference type="Gene3D" id="3.60.10.10">
    <property type="entry name" value="Endonuclease/exonuclease/phosphatase"/>
    <property type="match status" value="1"/>
</dbReference>
<proteinExistence type="predicted"/>
<organism evidence="2 3">
    <name type="scientific">Salinibacterium amurskyense</name>
    <dbReference type="NCBI Taxonomy" id="205941"/>
    <lineage>
        <taxon>Bacteria</taxon>
        <taxon>Bacillati</taxon>
        <taxon>Actinomycetota</taxon>
        <taxon>Actinomycetes</taxon>
        <taxon>Micrococcales</taxon>
        <taxon>Microbacteriaceae</taxon>
        <taxon>Salinibacterium</taxon>
    </lineage>
</organism>
<reference evidence="2 3" key="1">
    <citation type="submission" date="2017-11" db="EMBL/GenBank/DDBJ databases">
        <title>Genomic Encyclopedia of Archaeal and Bacterial Type Strains, Phase II (KMG-II): From Individual Species to Whole Genera.</title>
        <authorList>
            <person name="Goeker M."/>
        </authorList>
    </citation>
    <scope>NUCLEOTIDE SEQUENCE [LARGE SCALE GENOMIC DNA]</scope>
    <source>
        <strain evidence="2 3">DSM 16400</strain>
    </source>
</reference>
<evidence type="ECO:0000313" key="3">
    <source>
        <dbReference type="Proteomes" id="UP000231742"/>
    </source>
</evidence>
<keyword evidence="2" id="KW-0269">Exonuclease</keyword>
<dbReference type="AlphaFoldDB" id="A0A2M9D621"/>
<dbReference type="GO" id="GO:0000175">
    <property type="term" value="F:3'-5'-RNA exonuclease activity"/>
    <property type="evidence" value="ECO:0007669"/>
    <property type="project" value="TreeGrafter"/>
</dbReference>
<dbReference type="CDD" id="cd09083">
    <property type="entry name" value="EEP-1"/>
    <property type="match status" value="1"/>
</dbReference>
<gene>
    <name evidence="2" type="ORF">CLV85_0130</name>
</gene>
<dbReference type="InterPro" id="IPR036691">
    <property type="entry name" value="Endo/exonu/phosph_ase_sf"/>
</dbReference>
<keyword evidence="2" id="KW-0378">Hydrolase</keyword>
<dbReference type="RefSeq" id="WP_100387696.1">
    <property type="nucleotide sequence ID" value="NZ_BMZU01000001.1"/>
</dbReference>
<protein>
    <submittedName>
        <fullName evidence="2">Endonuclease/exonuclease/phosphatase family metal-dependent hydrolase</fullName>
    </submittedName>
</protein>
<feature type="domain" description="Endonuclease/exonuclease/phosphatase" evidence="1">
    <location>
        <begin position="44"/>
        <end position="289"/>
    </location>
</feature>
<comment type="caution">
    <text evidence="2">The sequence shown here is derived from an EMBL/GenBank/DDBJ whole genome shotgun (WGS) entry which is preliminary data.</text>
</comment>
<keyword evidence="2" id="KW-0255">Endonuclease</keyword>
<dbReference type="GO" id="GO:0004519">
    <property type="term" value="F:endonuclease activity"/>
    <property type="evidence" value="ECO:0007669"/>
    <property type="project" value="UniProtKB-KW"/>
</dbReference>
<dbReference type="InterPro" id="IPR005135">
    <property type="entry name" value="Endo/exonuclease/phosphatase"/>
</dbReference>
<dbReference type="Proteomes" id="UP000231742">
    <property type="component" value="Unassembled WGS sequence"/>
</dbReference>
<dbReference type="EMBL" id="PGFH01000001">
    <property type="protein sequence ID" value="PJJ80963.1"/>
    <property type="molecule type" value="Genomic_DNA"/>
</dbReference>
<evidence type="ECO:0000313" key="2">
    <source>
        <dbReference type="EMBL" id="PJJ80963.1"/>
    </source>
</evidence>
<sequence length="302" mass="33843">MTGITAPRSKHFSALAPEREPRLAFPARGSSLIGPVDAPGVHVMSYNIRRRLPKLLPRNPDLWRHRQPLMRRLLTAEQPALIGVQEALFTQKEFVLRALGEHYRALGHGREKNTGGEGCPIFYDSRRLEMVEWRQSALSDTPTVAGSVSWGNRTPRVVVEATFRDLATGIHFQAVNTHLDHRSRTSRLRSADALRNIVQATPHPTIMTGDFNTDADTHPYAELTGNGLLLDTWNTAEERLTQVWGTFPNYGPPKRNRKRIDWILATPGVIAESAGINVTRYEGGWPSDHAPVQAVVRFVEQT</sequence>
<dbReference type="SUPFAM" id="SSF56219">
    <property type="entry name" value="DNase I-like"/>
    <property type="match status" value="1"/>
</dbReference>
<accession>A0A2M9D621</accession>
<dbReference type="InterPro" id="IPR050410">
    <property type="entry name" value="CCR4/nocturin_mRNA_transcr"/>
</dbReference>
<dbReference type="PANTHER" id="PTHR12121:SF36">
    <property type="entry name" value="ENDONUCLEASE_EXONUCLEASE_PHOSPHATASE DOMAIN-CONTAINING PROTEIN"/>
    <property type="match status" value="1"/>
</dbReference>